<reference evidence="2 3" key="1">
    <citation type="journal article" date="2009" name="PLoS Genet.">
        <title>The genome of Nectria haematococca: contribution of supernumerary chromosomes to gene expansion.</title>
        <authorList>
            <person name="Coleman J.J."/>
            <person name="Rounsley S.D."/>
            <person name="Rodriguez-Carres M."/>
            <person name="Kuo A."/>
            <person name="Wasmann C.C."/>
            <person name="Grimwood J."/>
            <person name="Schmutz J."/>
            <person name="Taga M."/>
            <person name="White G.J."/>
            <person name="Zhou S."/>
            <person name="Schwartz D.C."/>
            <person name="Freitag M."/>
            <person name="Ma L.J."/>
            <person name="Danchin E.G."/>
            <person name="Henrissat B."/>
            <person name="Coutinho P.M."/>
            <person name="Nelson D.R."/>
            <person name="Straney D."/>
            <person name="Napoli C.A."/>
            <person name="Barker B.M."/>
            <person name="Gribskov M."/>
            <person name="Rep M."/>
            <person name="Kroken S."/>
            <person name="Molnar I."/>
            <person name="Rensing C."/>
            <person name="Kennell J.C."/>
            <person name="Zamora J."/>
            <person name="Farman M.L."/>
            <person name="Selker E.U."/>
            <person name="Salamov A."/>
            <person name="Shapiro H."/>
            <person name="Pangilinan J."/>
            <person name="Lindquist E."/>
            <person name="Lamers C."/>
            <person name="Grigoriev I.V."/>
            <person name="Geiser D.M."/>
            <person name="Covert S.F."/>
            <person name="Temporini E."/>
            <person name="Vanetten H.D."/>
        </authorList>
    </citation>
    <scope>NUCLEOTIDE SEQUENCE [LARGE SCALE GENOMIC DNA]</scope>
    <source>
        <strain evidence="3">ATCC MYA-4622 / CBS 123669 / FGSC 9596 / NRRL 45880 / 77-13-4</strain>
    </source>
</reference>
<accession>C7YI76</accession>
<feature type="region of interest" description="Disordered" evidence="1">
    <location>
        <begin position="134"/>
        <end position="166"/>
    </location>
</feature>
<feature type="compositionally biased region" description="Polar residues" evidence="1">
    <location>
        <begin position="150"/>
        <end position="166"/>
    </location>
</feature>
<evidence type="ECO:0000313" key="2">
    <source>
        <dbReference type="EMBL" id="EEU48051.1"/>
    </source>
</evidence>
<dbReference type="HOGENOM" id="CLU_1603181_0_0_1"/>
<evidence type="ECO:0000256" key="1">
    <source>
        <dbReference type="SAM" id="MobiDB-lite"/>
    </source>
</evidence>
<name>C7YI76_FUSV7</name>
<gene>
    <name evidence="2" type="ORF">NECHADRAFT_75222</name>
</gene>
<protein>
    <submittedName>
        <fullName evidence="2">Uncharacterized protein</fullName>
    </submittedName>
</protein>
<evidence type="ECO:0000313" key="3">
    <source>
        <dbReference type="Proteomes" id="UP000005206"/>
    </source>
</evidence>
<keyword evidence="3" id="KW-1185">Reference proteome</keyword>
<dbReference type="GeneID" id="9664521"/>
<dbReference type="KEGG" id="nhe:NECHADRAFT_75222"/>
<feature type="compositionally biased region" description="Basic and acidic residues" evidence="1">
    <location>
        <begin position="138"/>
        <end position="149"/>
    </location>
</feature>
<dbReference type="RefSeq" id="XP_003053764.1">
    <property type="nucleotide sequence ID" value="XM_003053718.1"/>
</dbReference>
<dbReference type="Proteomes" id="UP000005206">
    <property type="component" value="Chromosome 1"/>
</dbReference>
<dbReference type="InParanoid" id="C7YI76"/>
<dbReference type="OrthoDB" id="10325930at2759"/>
<organism evidence="2 3">
    <name type="scientific">Fusarium vanettenii (strain ATCC MYA-4622 / CBS 123669 / FGSC 9596 / NRRL 45880 / 77-13-4)</name>
    <name type="common">Fusarium solani subsp. pisi</name>
    <dbReference type="NCBI Taxonomy" id="660122"/>
    <lineage>
        <taxon>Eukaryota</taxon>
        <taxon>Fungi</taxon>
        <taxon>Dikarya</taxon>
        <taxon>Ascomycota</taxon>
        <taxon>Pezizomycotina</taxon>
        <taxon>Sordariomycetes</taxon>
        <taxon>Hypocreomycetidae</taxon>
        <taxon>Hypocreales</taxon>
        <taxon>Nectriaceae</taxon>
        <taxon>Fusarium</taxon>
        <taxon>Fusarium solani species complex</taxon>
        <taxon>Fusarium vanettenii</taxon>
    </lineage>
</organism>
<dbReference type="EMBL" id="GG698896">
    <property type="protein sequence ID" value="EEU48051.1"/>
    <property type="molecule type" value="Genomic_DNA"/>
</dbReference>
<sequence length="166" mass="19147">MATPPTDQEAYFISTCNRILETTEQILEQSAKGFECLDRLLALKLSHPNIFSEEDDAKLKAVKRESDEKKTELQDNINKTRQMFLEPSPDYFREFGPDFDPLKIEEHLNRGRQDTHEWNEKLLAAERIVRANNPQIEELQKIHSDDKDAATQTETNVEKTPTSSGN</sequence>
<proteinExistence type="predicted"/>
<dbReference type="AlphaFoldDB" id="C7YI76"/>
<dbReference type="VEuPathDB" id="FungiDB:NECHADRAFT_75222"/>